<accession>A0AAU2UZG1</accession>
<evidence type="ECO:0000313" key="1">
    <source>
        <dbReference type="EMBL" id="WTW60275.1"/>
    </source>
</evidence>
<protein>
    <submittedName>
        <fullName evidence="1">FxSxx-COOH protein</fullName>
    </submittedName>
</protein>
<gene>
    <name evidence="1" type="primary">fxsA</name>
    <name evidence="1" type="ORF">OG549_06250</name>
</gene>
<dbReference type="EMBL" id="CP108318">
    <property type="protein sequence ID" value="WTW60275.1"/>
    <property type="molecule type" value="Genomic_DNA"/>
</dbReference>
<proteinExistence type="predicted"/>
<organism evidence="1">
    <name type="scientific">Streptomyces sp. NBC_00003</name>
    <dbReference type="NCBI Taxonomy" id="2903608"/>
    <lineage>
        <taxon>Bacteria</taxon>
        <taxon>Bacillati</taxon>
        <taxon>Actinomycetota</taxon>
        <taxon>Actinomycetes</taxon>
        <taxon>Kitasatosporales</taxon>
        <taxon>Streptomycetaceae</taxon>
        <taxon>Streptomyces</taxon>
    </lineage>
</organism>
<reference evidence="1" key="1">
    <citation type="submission" date="2022-10" db="EMBL/GenBank/DDBJ databases">
        <title>The complete genomes of actinobacterial strains from the NBC collection.</title>
        <authorList>
            <person name="Joergensen T.S."/>
            <person name="Alvarez Arevalo M."/>
            <person name="Sterndorff E.B."/>
            <person name="Faurdal D."/>
            <person name="Vuksanovic O."/>
            <person name="Mourched A.-S."/>
            <person name="Charusanti P."/>
            <person name="Shaw S."/>
            <person name="Blin K."/>
            <person name="Weber T."/>
        </authorList>
    </citation>
    <scope>NUCLEOTIDE SEQUENCE</scope>
    <source>
        <strain evidence="1">NBC_00003</strain>
    </source>
</reference>
<name>A0AAU2UZG1_9ACTN</name>
<sequence>MDAIKSPAPLVSVLTDVSDLSDAELAELPDTVFGAMVARLRDDALHPSCEPVSAFGSALGVVDRHKK</sequence>
<dbReference type="InterPro" id="IPR026334">
    <property type="entry name" value="FxSxx-COOH"/>
</dbReference>
<dbReference type="AlphaFoldDB" id="A0AAU2UZG1"/>
<dbReference type="NCBIfam" id="TIGR04268">
    <property type="entry name" value="FxSxx-COOH"/>
    <property type="match status" value="1"/>
</dbReference>